<organism evidence="1 2">
    <name type="scientific">Sorghum bicolor</name>
    <name type="common">Sorghum</name>
    <name type="synonym">Sorghum vulgare</name>
    <dbReference type="NCBI Taxonomy" id="4558"/>
    <lineage>
        <taxon>Eukaryota</taxon>
        <taxon>Viridiplantae</taxon>
        <taxon>Streptophyta</taxon>
        <taxon>Embryophyta</taxon>
        <taxon>Tracheophyta</taxon>
        <taxon>Spermatophyta</taxon>
        <taxon>Magnoliopsida</taxon>
        <taxon>Liliopsida</taxon>
        <taxon>Poales</taxon>
        <taxon>Poaceae</taxon>
        <taxon>PACMAD clade</taxon>
        <taxon>Panicoideae</taxon>
        <taxon>Andropogonodae</taxon>
        <taxon>Andropogoneae</taxon>
        <taxon>Sorghinae</taxon>
        <taxon>Sorghum</taxon>
    </lineage>
</organism>
<reference evidence="1" key="1">
    <citation type="journal article" date="2019" name="BMC Genomics">
        <title>A new reference genome for Sorghum bicolor reveals high levels of sequence similarity between sweet and grain genotypes: implications for the genetics of sugar metabolism.</title>
        <authorList>
            <person name="Cooper E.A."/>
            <person name="Brenton Z.W."/>
            <person name="Flinn B.S."/>
            <person name="Jenkins J."/>
            <person name="Shu S."/>
            <person name="Flowers D."/>
            <person name="Luo F."/>
            <person name="Wang Y."/>
            <person name="Xia P."/>
            <person name="Barry K."/>
            <person name="Daum C."/>
            <person name="Lipzen A."/>
            <person name="Yoshinaga Y."/>
            <person name="Schmutz J."/>
            <person name="Saski C."/>
            <person name="Vermerris W."/>
            <person name="Kresovich S."/>
        </authorList>
    </citation>
    <scope>NUCLEOTIDE SEQUENCE</scope>
</reference>
<dbReference type="AlphaFoldDB" id="A0A921R444"/>
<name>A0A921R444_SORBI</name>
<accession>A0A921R444</accession>
<reference evidence="1" key="2">
    <citation type="submission" date="2020-10" db="EMBL/GenBank/DDBJ databases">
        <authorList>
            <person name="Cooper E.A."/>
            <person name="Brenton Z.W."/>
            <person name="Flinn B.S."/>
            <person name="Jenkins J."/>
            <person name="Shu S."/>
            <person name="Flowers D."/>
            <person name="Luo F."/>
            <person name="Wang Y."/>
            <person name="Xia P."/>
            <person name="Barry K."/>
            <person name="Daum C."/>
            <person name="Lipzen A."/>
            <person name="Yoshinaga Y."/>
            <person name="Schmutz J."/>
            <person name="Saski C."/>
            <person name="Vermerris W."/>
            <person name="Kresovich S."/>
        </authorList>
    </citation>
    <scope>NUCLEOTIDE SEQUENCE</scope>
</reference>
<comment type="caution">
    <text evidence="1">The sequence shown here is derived from an EMBL/GenBank/DDBJ whole genome shotgun (WGS) entry which is preliminary data.</text>
</comment>
<protein>
    <submittedName>
        <fullName evidence="1">Uncharacterized protein</fullName>
    </submittedName>
</protein>
<dbReference type="Proteomes" id="UP000807115">
    <property type="component" value="Chromosome 4"/>
</dbReference>
<gene>
    <name evidence="1" type="ORF">BDA96_04G166300</name>
</gene>
<sequence>MMQHLILICRLCSRQLMGIFRLARKLSQISWSKKNFKATYLLYTSWNIL</sequence>
<proteinExistence type="predicted"/>
<dbReference type="EMBL" id="CM027683">
    <property type="protein sequence ID" value="KAG0533131.1"/>
    <property type="molecule type" value="Genomic_DNA"/>
</dbReference>
<evidence type="ECO:0000313" key="1">
    <source>
        <dbReference type="EMBL" id="KAG0533131.1"/>
    </source>
</evidence>
<evidence type="ECO:0000313" key="2">
    <source>
        <dbReference type="Proteomes" id="UP000807115"/>
    </source>
</evidence>